<keyword evidence="3" id="KW-0645">Protease</keyword>
<feature type="transmembrane region" description="Helical" evidence="8">
    <location>
        <begin position="95"/>
        <end position="116"/>
    </location>
</feature>
<feature type="transmembrane region" description="Helical" evidence="8">
    <location>
        <begin position="234"/>
        <end position="254"/>
    </location>
</feature>
<evidence type="ECO:0000313" key="10">
    <source>
        <dbReference type="Proteomes" id="UP000520156"/>
    </source>
</evidence>
<evidence type="ECO:0000256" key="8">
    <source>
        <dbReference type="SAM" id="Phobius"/>
    </source>
</evidence>
<dbReference type="InterPro" id="IPR013426">
    <property type="entry name" value="EpsH-like"/>
</dbReference>
<dbReference type="InterPro" id="IPR019127">
    <property type="entry name" value="Exosortase"/>
</dbReference>
<feature type="transmembrane region" description="Helical" evidence="8">
    <location>
        <begin position="24"/>
        <end position="43"/>
    </location>
</feature>
<keyword evidence="6 8" id="KW-1133">Transmembrane helix</keyword>
<dbReference type="NCBIfam" id="NF035943">
    <property type="entry name" value="exosort_XrtV"/>
    <property type="match status" value="1"/>
</dbReference>
<evidence type="ECO:0000256" key="3">
    <source>
        <dbReference type="ARBA" id="ARBA00022670"/>
    </source>
</evidence>
<evidence type="ECO:0000256" key="7">
    <source>
        <dbReference type="ARBA" id="ARBA00023136"/>
    </source>
</evidence>
<feature type="transmembrane region" description="Helical" evidence="8">
    <location>
        <begin position="137"/>
        <end position="158"/>
    </location>
</feature>
<comment type="caution">
    <text evidence="9">The sequence shown here is derived from an EMBL/GenBank/DDBJ whole genome shotgun (WGS) entry which is preliminary data.</text>
</comment>
<dbReference type="GO" id="GO:0008233">
    <property type="term" value="F:peptidase activity"/>
    <property type="evidence" value="ECO:0007669"/>
    <property type="project" value="UniProtKB-KW"/>
</dbReference>
<dbReference type="GO" id="GO:0006508">
    <property type="term" value="P:proteolysis"/>
    <property type="evidence" value="ECO:0007669"/>
    <property type="project" value="UniProtKB-KW"/>
</dbReference>
<sequence length="269" mass="29228">MAGLLVLAIPTVMALARSSWSGDLGSHGPLVLATGLWLLWHCRDEMCARRTPARNRLLAAFLVTTLAIYLVGQIFDFLSVQGWGMLGVGTVVLYRIYGSGGLRVAALPLAYLAFAVPPPGWIIDYLTFPLQQAISQAVAMILAAIGYPVAHQGVAIFIGTYQLMVENACSGMNSIVGLTALTIFYIYTLHRASWRYALVLVFMIVPIAMLVNLLRVLGLVLLTYHQGDATAQGFMHLTTGIILFACGLGLIFLIDKVFQRVIKRQEGGT</sequence>
<feature type="transmembrane region" description="Helical" evidence="8">
    <location>
        <begin position="196"/>
        <end position="222"/>
    </location>
</feature>
<keyword evidence="10" id="KW-1185">Reference proteome</keyword>
<dbReference type="NCBIfam" id="TIGR02602">
    <property type="entry name" value="8TM_EpsH"/>
    <property type="match status" value="1"/>
</dbReference>
<keyword evidence="2" id="KW-1003">Cell membrane</keyword>
<evidence type="ECO:0000313" key="9">
    <source>
        <dbReference type="EMBL" id="MBC2653644.1"/>
    </source>
</evidence>
<dbReference type="GO" id="GO:0005886">
    <property type="term" value="C:plasma membrane"/>
    <property type="evidence" value="ECO:0007669"/>
    <property type="project" value="UniProtKB-SubCell"/>
</dbReference>
<dbReference type="EMBL" id="JACLAU010000065">
    <property type="protein sequence ID" value="MBC2653644.1"/>
    <property type="molecule type" value="Genomic_DNA"/>
</dbReference>
<evidence type="ECO:0000256" key="5">
    <source>
        <dbReference type="ARBA" id="ARBA00022801"/>
    </source>
</evidence>
<keyword evidence="7 8" id="KW-0472">Membrane</keyword>
<protein>
    <submittedName>
        <fullName evidence="9">Exosortase V</fullName>
    </submittedName>
</protein>
<evidence type="ECO:0000256" key="4">
    <source>
        <dbReference type="ARBA" id="ARBA00022692"/>
    </source>
</evidence>
<reference evidence="9 10" key="1">
    <citation type="submission" date="2020-08" db="EMBL/GenBank/DDBJ databases">
        <title>The genome sequence of Novosphingobium flavum 4Y4.</title>
        <authorList>
            <person name="Liu Y."/>
        </authorList>
    </citation>
    <scope>NUCLEOTIDE SEQUENCE [LARGE SCALE GENOMIC DNA]</scope>
    <source>
        <strain evidence="9 10">4Y4</strain>
    </source>
</reference>
<evidence type="ECO:0000256" key="1">
    <source>
        <dbReference type="ARBA" id="ARBA00004651"/>
    </source>
</evidence>
<feature type="transmembrane region" description="Helical" evidence="8">
    <location>
        <begin position="55"/>
        <end position="75"/>
    </location>
</feature>
<evidence type="ECO:0000256" key="2">
    <source>
        <dbReference type="ARBA" id="ARBA00022475"/>
    </source>
</evidence>
<dbReference type="NCBIfam" id="TIGR04178">
    <property type="entry name" value="exo_archaeo"/>
    <property type="match status" value="1"/>
</dbReference>
<comment type="subcellular location">
    <subcellularLocation>
        <location evidence="1">Cell membrane</location>
        <topology evidence="1">Multi-pass membrane protein</topology>
    </subcellularLocation>
</comment>
<keyword evidence="4 8" id="KW-0812">Transmembrane</keyword>
<dbReference type="AlphaFoldDB" id="A0A7X1KDT0"/>
<name>A0A7X1KDT0_9SPHN</name>
<dbReference type="RefSeq" id="WP_185685016.1">
    <property type="nucleotide sequence ID" value="NZ_JACLAU010000065.1"/>
</dbReference>
<proteinExistence type="predicted"/>
<keyword evidence="5" id="KW-0378">Hydrolase</keyword>
<dbReference type="Pfam" id="PF09721">
    <property type="entry name" value="Exosortase_EpsH"/>
    <property type="match status" value="1"/>
</dbReference>
<dbReference type="InterPro" id="IPR026392">
    <property type="entry name" value="Exo/Archaeosortase_dom"/>
</dbReference>
<accession>A0A7X1KDT0</accession>
<gene>
    <name evidence="9" type="primary">xrtV</name>
    <name evidence="9" type="ORF">H7F49_18340</name>
</gene>
<evidence type="ECO:0000256" key="6">
    <source>
        <dbReference type="ARBA" id="ARBA00022989"/>
    </source>
</evidence>
<organism evidence="9 10">
    <name type="scientific">Novosphingobium aerophilum</name>
    <dbReference type="NCBI Taxonomy" id="2839843"/>
    <lineage>
        <taxon>Bacteria</taxon>
        <taxon>Pseudomonadati</taxon>
        <taxon>Pseudomonadota</taxon>
        <taxon>Alphaproteobacteria</taxon>
        <taxon>Sphingomonadales</taxon>
        <taxon>Sphingomonadaceae</taxon>
        <taxon>Novosphingobium</taxon>
    </lineage>
</organism>
<dbReference type="Proteomes" id="UP000520156">
    <property type="component" value="Unassembled WGS sequence"/>
</dbReference>
<feature type="transmembrane region" description="Helical" evidence="8">
    <location>
        <begin position="170"/>
        <end position="189"/>
    </location>
</feature>